<dbReference type="Pfam" id="PF12836">
    <property type="entry name" value="HHH_3"/>
    <property type="match status" value="1"/>
</dbReference>
<evidence type="ECO:0000313" key="4">
    <source>
        <dbReference type="Proteomes" id="UP000276899"/>
    </source>
</evidence>
<evidence type="ECO:0000256" key="2">
    <source>
        <dbReference type="SAM" id="Phobius"/>
    </source>
</evidence>
<reference evidence="3 4" key="1">
    <citation type="submission" date="2018-12" db="EMBL/GenBank/DDBJ databases">
        <authorList>
            <consortium name="Pathogen Informatics"/>
        </authorList>
    </citation>
    <scope>NUCLEOTIDE SEQUENCE [LARGE SCALE GENOMIC DNA]</scope>
    <source>
        <strain evidence="3 4">NCTC11923</strain>
    </source>
</reference>
<name>A0A3S4UMJ6_9ACTO</name>
<feature type="compositionally biased region" description="Polar residues" evidence="1">
    <location>
        <begin position="289"/>
        <end position="305"/>
    </location>
</feature>
<keyword evidence="2" id="KW-0472">Membrane</keyword>
<feature type="region of interest" description="Disordered" evidence="1">
    <location>
        <begin position="160"/>
        <end position="226"/>
    </location>
</feature>
<feature type="region of interest" description="Disordered" evidence="1">
    <location>
        <begin position="286"/>
        <end position="305"/>
    </location>
</feature>
<protein>
    <submittedName>
        <fullName evidence="3">Helix-hairpin-helix motif</fullName>
    </submittedName>
</protein>
<feature type="transmembrane region" description="Helical" evidence="2">
    <location>
        <begin position="85"/>
        <end position="106"/>
    </location>
</feature>
<sequence>MQPDRIDAAISRRPLIWRLGHSAWILVIAGSLGLFAFAGWLWAGSKVGTRRMWIIASLWIAASVVMWITFGGAESNPTLDRLSKGAFGSVLILLVWIVGTIHALFLRRSVLRAVAAREERLRLLVNGSIPSHQGYATITQVQATPPRVCAPGYPQYSTARLVPTSQPGTSASPANFHHFPPQPASSRWAPVQSVQPTPSSAPGSFSAQPSNVSHSHAPHGGFAPIDVNTATRDQLMGLPSLDAAAVDRILRARQDCGGFTDLDHLVVTSSLQPHQLIALTERVSFSPLAPNTSKPPTSTGRLLDL</sequence>
<feature type="transmembrane region" description="Helical" evidence="2">
    <location>
        <begin position="23"/>
        <end position="43"/>
    </location>
</feature>
<feature type="compositionally biased region" description="Polar residues" evidence="1">
    <location>
        <begin position="160"/>
        <end position="173"/>
    </location>
</feature>
<keyword evidence="2" id="KW-1133">Transmembrane helix</keyword>
<keyword evidence="4" id="KW-1185">Reference proteome</keyword>
<keyword evidence="2" id="KW-0812">Transmembrane</keyword>
<feature type="compositionally biased region" description="Polar residues" evidence="1">
    <location>
        <begin position="192"/>
        <end position="214"/>
    </location>
</feature>
<gene>
    <name evidence="3" type="ORF">NCTC11923_00662</name>
</gene>
<dbReference type="AlphaFoldDB" id="A0A3S4UMJ6"/>
<dbReference type="EMBL" id="LR134363">
    <property type="protein sequence ID" value="VEG74043.1"/>
    <property type="molecule type" value="Genomic_DNA"/>
</dbReference>
<dbReference type="STRING" id="1278298.GCA_000428685_00185"/>
<dbReference type="Proteomes" id="UP000276899">
    <property type="component" value="Chromosome"/>
</dbReference>
<evidence type="ECO:0000256" key="1">
    <source>
        <dbReference type="SAM" id="MobiDB-lite"/>
    </source>
</evidence>
<evidence type="ECO:0000313" key="3">
    <source>
        <dbReference type="EMBL" id="VEG74043.1"/>
    </source>
</evidence>
<accession>A0A3S4UMJ6</accession>
<dbReference type="InterPro" id="IPR010994">
    <property type="entry name" value="RuvA_2-like"/>
</dbReference>
<organism evidence="3 4">
    <name type="scientific">Actinomyces slackii</name>
    <dbReference type="NCBI Taxonomy" id="52774"/>
    <lineage>
        <taxon>Bacteria</taxon>
        <taxon>Bacillati</taxon>
        <taxon>Actinomycetota</taxon>
        <taxon>Actinomycetes</taxon>
        <taxon>Actinomycetales</taxon>
        <taxon>Actinomycetaceae</taxon>
        <taxon>Actinomyces</taxon>
    </lineage>
</organism>
<proteinExistence type="predicted"/>
<dbReference type="SUPFAM" id="SSF47781">
    <property type="entry name" value="RuvA domain 2-like"/>
    <property type="match status" value="1"/>
</dbReference>
<dbReference type="KEGG" id="asla:NCTC11923_00662"/>
<feature type="transmembrane region" description="Helical" evidence="2">
    <location>
        <begin position="52"/>
        <end position="73"/>
    </location>
</feature>